<dbReference type="GO" id="GO:0005886">
    <property type="term" value="C:plasma membrane"/>
    <property type="evidence" value="ECO:0007669"/>
    <property type="project" value="UniProtKB-SubCell"/>
</dbReference>
<dbReference type="Gene3D" id="3.40.50.300">
    <property type="entry name" value="P-loop containing nucleotide triphosphate hydrolases"/>
    <property type="match status" value="2"/>
</dbReference>
<dbReference type="RefSeq" id="WP_060816833.1">
    <property type="nucleotide sequence ID" value="NZ_FCOC02000001.1"/>
</dbReference>
<dbReference type="EMBL" id="FCOC02000001">
    <property type="protein sequence ID" value="SAL10537.1"/>
    <property type="molecule type" value="Genomic_DNA"/>
</dbReference>
<dbReference type="AlphaFoldDB" id="A0A158ESL3"/>
<dbReference type="SMART" id="SM00382">
    <property type="entry name" value="AAA"/>
    <property type="match status" value="2"/>
</dbReference>
<dbReference type="PANTHER" id="PTHR43790">
    <property type="entry name" value="CARBOHYDRATE TRANSPORT ATP-BINDING PROTEIN MG119-RELATED"/>
    <property type="match status" value="1"/>
</dbReference>
<dbReference type="Pfam" id="PF00005">
    <property type="entry name" value="ABC_tran"/>
    <property type="match status" value="2"/>
</dbReference>
<dbReference type="Proteomes" id="UP000054893">
    <property type="component" value="Unassembled WGS sequence"/>
</dbReference>
<dbReference type="InterPro" id="IPR017871">
    <property type="entry name" value="ABC_transporter-like_CS"/>
</dbReference>
<organism evidence="12 13">
    <name type="scientific">Caballeronia sordidicola</name>
    <name type="common">Burkholderia sordidicola</name>
    <dbReference type="NCBI Taxonomy" id="196367"/>
    <lineage>
        <taxon>Bacteria</taxon>
        <taxon>Pseudomonadati</taxon>
        <taxon>Pseudomonadota</taxon>
        <taxon>Betaproteobacteria</taxon>
        <taxon>Burkholderiales</taxon>
        <taxon>Burkholderiaceae</taxon>
        <taxon>Caballeronia</taxon>
    </lineage>
</organism>
<keyword evidence="7" id="KW-0547">Nucleotide-binding</keyword>
<dbReference type="InterPro" id="IPR003439">
    <property type="entry name" value="ABC_transporter-like_ATP-bd"/>
</dbReference>
<dbReference type="PROSITE" id="PS50893">
    <property type="entry name" value="ABC_TRANSPORTER_2"/>
    <property type="match status" value="2"/>
</dbReference>
<evidence type="ECO:0000256" key="5">
    <source>
        <dbReference type="ARBA" id="ARBA00022597"/>
    </source>
</evidence>
<comment type="subcellular location">
    <subcellularLocation>
        <location evidence="1">Cell membrane</location>
        <topology evidence="1">Peripheral membrane protein</topology>
    </subcellularLocation>
</comment>
<evidence type="ECO:0000256" key="2">
    <source>
        <dbReference type="ARBA" id="ARBA00022448"/>
    </source>
</evidence>
<dbReference type="PANTHER" id="PTHR43790:SF3">
    <property type="entry name" value="D-ALLOSE IMPORT ATP-BINDING PROTEIN ALSA-RELATED"/>
    <property type="match status" value="1"/>
</dbReference>
<evidence type="ECO:0000256" key="4">
    <source>
        <dbReference type="ARBA" id="ARBA00022519"/>
    </source>
</evidence>
<keyword evidence="2" id="KW-0813">Transport</keyword>
<keyword evidence="6" id="KW-0677">Repeat</keyword>
<dbReference type="InterPro" id="IPR027417">
    <property type="entry name" value="P-loop_NTPase"/>
</dbReference>
<sequence length="506" mass="54524">MQSDISPQPPLLEVSNICKQFGSVVALDKVSFDIRAGEVHALVGENGAGKSTLLAIMNGLQRPDRGEMRLDGTALALDGPAAARGHGVVLVHQELALCPNMTVAENIFLGNEPRSRLGNIDTAQMEERARQLLSAMHVAIDCRAQVSSLGLSQQQLVEICKALASKPRVLILDEPTASLTSEHVDTLLAMLDRLRSAGLGIVYVSHRLEEVLRVADRITVLRDGKSVAHFGAHGTTPEQLVQAMVGRELGERFAPRRANAPGALLLEVDGLGAKGRFSDVSLDLREGEIVGIAGLLGCERESVIRALFGLQRVDKGEIRIGGVMRRLTTPRRAIACGLAYLPADRKAEGLVPAMSVHDNLALTTLRRITRAGLVSRRRRDLLSRGLIERLAIKARDPNRGVVNLSGGNQQKVVLGKWLARDARLFVVEEPTRGVDVGGKPQIWEALQSVTDEGKGILLVSSELPELMALCDRIVVMSRGRVTGHFARADFDAEAIAHCAVSAVNAI</sequence>
<evidence type="ECO:0000256" key="1">
    <source>
        <dbReference type="ARBA" id="ARBA00004202"/>
    </source>
</evidence>
<dbReference type="CDD" id="cd03216">
    <property type="entry name" value="ABC_Carb_Monos_I"/>
    <property type="match status" value="1"/>
</dbReference>
<keyword evidence="3" id="KW-1003">Cell membrane</keyword>
<evidence type="ECO:0000256" key="10">
    <source>
        <dbReference type="ARBA" id="ARBA00023136"/>
    </source>
</evidence>
<dbReference type="GO" id="GO:0005524">
    <property type="term" value="F:ATP binding"/>
    <property type="evidence" value="ECO:0007669"/>
    <property type="project" value="UniProtKB-KW"/>
</dbReference>
<keyword evidence="10" id="KW-0472">Membrane</keyword>
<keyword evidence="9" id="KW-1278">Translocase</keyword>
<dbReference type="CDD" id="cd03215">
    <property type="entry name" value="ABC_Carb_Monos_II"/>
    <property type="match status" value="1"/>
</dbReference>
<accession>A0A158ESL3</accession>
<evidence type="ECO:0000259" key="11">
    <source>
        <dbReference type="PROSITE" id="PS50893"/>
    </source>
</evidence>
<keyword evidence="8" id="KW-0067">ATP-binding</keyword>
<dbReference type="SUPFAM" id="SSF52540">
    <property type="entry name" value="P-loop containing nucleoside triphosphate hydrolases"/>
    <property type="match status" value="2"/>
</dbReference>
<evidence type="ECO:0000256" key="7">
    <source>
        <dbReference type="ARBA" id="ARBA00022741"/>
    </source>
</evidence>
<feature type="domain" description="ABC transporter" evidence="11">
    <location>
        <begin position="12"/>
        <end position="248"/>
    </location>
</feature>
<dbReference type="GO" id="GO:0016887">
    <property type="term" value="F:ATP hydrolysis activity"/>
    <property type="evidence" value="ECO:0007669"/>
    <property type="project" value="InterPro"/>
</dbReference>
<gene>
    <name evidence="12" type="ORF">AWB64_00293</name>
</gene>
<reference evidence="12 13" key="1">
    <citation type="submission" date="2016-01" db="EMBL/GenBank/DDBJ databases">
        <authorList>
            <person name="Oliw E.H."/>
        </authorList>
    </citation>
    <scope>NUCLEOTIDE SEQUENCE [LARGE SCALE GENOMIC DNA]</scope>
    <source>
        <strain evidence="12">LMG 22029</strain>
    </source>
</reference>
<dbReference type="InterPro" id="IPR003593">
    <property type="entry name" value="AAA+_ATPase"/>
</dbReference>
<evidence type="ECO:0000313" key="12">
    <source>
        <dbReference type="EMBL" id="SAL10537.1"/>
    </source>
</evidence>
<dbReference type="FunFam" id="3.40.50.300:FF:000127">
    <property type="entry name" value="Ribose import ATP-binding protein RbsA"/>
    <property type="match status" value="1"/>
</dbReference>
<protein>
    <submittedName>
        <fullName evidence="12">ABC transporter</fullName>
    </submittedName>
</protein>
<keyword evidence="5" id="KW-0762">Sugar transport</keyword>
<evidence type="ECO:0000256" key="6">
    <source>
        <dbReference type="ARBA" id="ARBA00022737"/>
    </source>
</evidence>
<keyword evidence="4" id="KW-0997">Cell inner membrane</keyword>
<proteinExistence type="predicted"/>
<evidence type="ECO:0000256" key="8">
    <source>
        <dbReference type="ARBA" id="ARBA00022840"/>
    </source>
</evidence>
<evidence type="ECO:0000256" key="9">
    <source>
        <dbReference type="ARBA" id="ARBA00022967"/>
    </source>
</evidence>
<evidence type="ECO:0000313" key="13">
    <source>
        <dbReference type="Proteomes" id="UP000054893"/>
    </source>
</evidence>
<dbReference type="PROSITE" id="PS00211">
    <property type="entry name" value="ABC_TRANSPORTER_1"/>
    <property type="match status" value="1"/>
</dbReference>
<feature type="domain" description="ABC transporter" evidence="11">
    <location>
        <begin position="255"/>
        <end position="503"/>
    </location>
</feature>
<evidence type="ECO:0000256" key="3">
    <source>
        <dbReference type="ARBA" id="ARBA00022475"/>
    </source>
</evidence>
<dbReference type="InterPro" id="IPR050107">
    <property type="entry name" value="ABC_carbohydrate_import_ATPase"/>
</dbReference>
<dbReference type="OrthoDB" id="9776369at2"/>
<name>A0A158ESL3_CABSO</name>